<dbReference type="EMBL" id="SJFN01000032">
    <property type="protein sequence ID" value="TBW34617.1"/>
    <property type="molecule type" value="Genomic_DNA"/>
</dbReference>
<keyword evidence="8" id="KW-1185">Reference proteome</keyword>
<dbReference type="InterPro" id="IPR017438">
    <property type="entry name" value="ATP-NAD_kinase_N"/>
</dbReference>
<comment type="function">
    <text evidence="6">Involved in the regulation of the intracellular balance of NAD and NADP, and is a key enzyme in the biosynthesis of NADP. Catalyzes specifically the phosphorylation on 2'-hydroxyl of the adenosine moiety of NAD to yield NADP.</text>
</comment>
<dbReference type="InterPro" id="IPR002504">
    <property type="entry name" value="NADK"/>
</dbReference>
<keyword evidence="6" id="KW-0067">ATP-binding</keyword>
<proteinExistence type="inferred from homology"/>
<name>A0A4Q9VHJ3_9HYPH</name>
<comment type="catalytic activity">
    <reaction evidence="5 6">
        <text>NAD(+) + ATP = ADP + NADP(+) + H(+)</text>
        <dbReference type="Rhea" id="RHEA:18629"/>
        <dbReference type="ChEBI" id="CHEBI:15378"/>
        <dbReference type="ChEBI" id="CHEBI:30616"/>
        <dbReference type="ChEBI" id="CHEBI:57540"/>
        <dbReference type="ChEBI" id="CHEBI:58349"/>
        <dbReference type="ChEBI" id="CHEBI:456216"/>
        <dbReference type="EC" id="2.7.1.23"/>
    </reaction>
</comment>
<comment type="caution">
    <text evidence="7">The sequence shown here is derived from an EMBL/GenBank/DDBJ whole genome shotgun (WGS) entry which is preliminary data.</text>
</comment>
<dbReference type="NCBIfam" id="NF003406">
    <property type="entry name" value="PRK04761.1"/>
    <property type="match status" value="1"/>
</dbReference>
<evidence type="ECO:0000313" key="8">
    <source>
        <dbReference type="Proteomes" id="UP000292781"/>
    </source>
</evidence>
<dbReference type="Pfam" id="PF20143">
    <property type="entry name" value="NAD_kinase_C"/>
    <property type="match status" value="1"/>
</dbReference>
<dbReference type="RefSeq" id="WP_131310994.1">
    <property type="nucleotide sequence ID" value="NZ_SJFN01000032.1"/>
</dbReference>
<protein>
    <recommendedName>
        <fullName evidence="6">NAD kinase</fullName>
        <ecNumber evidence="6">2.7.1.23</ecNumber>
    </recommendedName>
    <alternativeName>
        <fullName evidence="6">ATP-dependent NAD kinase</fullName>
    </alternativeName>
</protein>
<dbReference type="EC" id="2.7.1.23" evidence="6"/>
<accession>A0A4Q9VHJ3</accession>
<comment type="subcellular location">
    <subcellularLocation>
        <location evidence="6">Cytoplasm</location>
    </subcellularLocation>
</comment>
<dbReference type="InterPro" id="IPR017437">
    <property type="entry name" value="ATP-NAD_kinase_PpnK-typ_C"/>
</dbReference>
<evidence type="ECO:0000256" key="4">
    <source>
        <dbReference type="ARBA" id="ARBA00023027"/>
    </source>
</evidence>
<dbReference type="Pfam" id="PF01513">
    <property type="entry name" value="NAD_kinase"/>
    <property type="match status" value="1"/>
</dbReference>
<feature type="binding site" evidence="6">
    <location>
        <position position="153"/>
    </location>
    <ligand>
        <name>NAD(+)</name>
        <dbReference type="ChEBI" id="CHEBI:57540"/>
    </ligand>
</feature>
<keyword evidence="2 6" id="KW-0418">Kinase</keyword>
<comment type="caution">
    <text evidence="6">Lacks conserved residue(s) required for the propagation of feature annotation.</text>
</comment>
<dbReference type="Proteomes" id="UP000292781">
    <property type="component" value="Unassembled WGS sequence"/>
</dbReference>
<feature type="binding site" evidence="6">
    <location>
        <begin position="53"/>
        <end position="54"/>
    </location>
    <ligand>
        <name>NAD(+)</name>
        <dbReference type="ChEBI" id="CHEBI:57540"/>
    </ligand>
</feature>
<dbReference type="GO" id="GO:0005524">
    <property type="term" value="F:ATP binding"/>
    <property type="evidence" value="ECO:0007669"/>
    <property type="project" value="UniProtKB-KW"/>
</dbReference>
<evidence type="ECO:0000256" key="6">
    <source>
        <dbReference type="HAMAP-Rule" id="MF_00361"/>
    </source>
</evidence>
<evidence type="ECO:0000256" key="3">
    <source>
        <dbReference type="ARBA" id="ARBA00022857"/>
    </source>
</evidence>
<keyword evidence="6" id="KW-0963">Cytoplasm</keyword>
<dbReference type="GO" id="GO:0051287">
    <property type="term" value="F:NAD binding"/>
    <property type="evidence" value="ECO:0007669"/>
    <property type="project" value="UniProtKB-ARBA"/>
</dbReference>
<keyword evidence="6" id="KW-0547">Nucleotide-binding</keyword>
<keyword evidence="3 6" id="KW-0521">NADP</keyword>
<dbReference type="HAMAP" id="MF_00361">
    <property type="entry name" value="NAD_kinase"/>
    <property type="match status" value="1"/>
</dbReference>
<dbReference type="SUPFAM" id="SSF111331">
    <property type="entry name" value="NAD kinase/diacylglycerol kinase-like"/>
    <property type="match status" value="1"/>
</dbReference>
<dbReference type="GO" id="GO:0005737">
    <property type="term" value="C:cytoplasm"/>
    <property type="evidence" value="ECO:0007669"/>
    <property type="project" value="UniProtKB-SubCell"/>
</dbReference>
<evidence type="ECO:0000313" key="7">
    <source>
        <dbReference type="EMBL" id="TBW34617.1"/>
    </source>
</evidence>
<evidence type="ECO:0000256" key="5">
    <source>
        <dbReference type="ARBA" id="ARBA00047925"/>
    </source>
</evidence>
<reference evidence="7 8" key="1">
    <citation type="submission" date="2019-02" db="EMBL/GenBank/DDBJ databases">
        <title>Siculibacillus lacustris gen. nov., sp. nov., a new rosette-forming bacterium isolated from a freshwater crater lake (Lake St. Ana, Romania).</title>
        <authorList>
            <person name="Felfoldi T."/>
            <person name="Marton Z."/>
            <person name="Szabo A."/>
            <person name="Mentes A."/>
            <person name="Boka K."/>
            <person name="Marialigeti K."/>
            <person name="Mathe I."/>
            <person name="Koncz M."/>
            <person name="Schumann P."/>
            <person name="Toth E."/>
        </authorList>
    </citation>
    <scope>NUCLEOTIDE SEQUENCE [LARGE SCALE GENOMIC DNA]</scope>
    <source>
        <strain evidence="7 8">SA-279</strain>
    </source>
</reference>
<evidence type="ECO:0000256" key="1">
    <source>
        <dbReference type="ARBA" id="ARBA00022679"/>
    </source>
</evidence>
<feature type="binding site" evidence="6">
    <location>
        <position position="161"/>
    </location>
    <ligand>
        <name>NAD(+)</name>
        <dbReference type="ChEBI" id="CHEBI:57540"/>
    </ligand>
</feature>
<organism evidence="7 8">
    <name type="scientific">Siculibacillus lacustris</name>
    <dbReference type="NCBI Taxonomy" id="1549641"/>
    <lineage>
        <taxon>Bacteria</taxon>
        <taxon>Pseudomonadati</taxon>
        <taxon>Pseudomonadota</taxon>
        <taxon>Alphaproteobacteria</taxon>
        <taxon>Hyphomicrobiales</taxon>
        <taxon>Ancalomicrobiaceae</taxon>
        <taxon>Siculibacillus</taxon>
    </lineage>
</organism>
<dbReference type="OrthoDB" id="9774737at2"/>
<feature type="binding site" evidence="6">
    <location>
        <begin position="123"/>
        <end position="124"/>
    </location>
    <ligand>
        <name>NAD(+)</name>
        <dbReference type="ChEBI" id="CHEBI:57540"/>
    </ligand>
</feature>
<comment type="similarity">
    <text evidence="6">Belongs to the NAD kinase family.</text>
</comment>
<evidence type="ECO:0000256" key="2">
    <source>
        <dbReference type="ARBA" id="ARBA00022777"/>
    </source>
</evidence>
<dbReference type="GO" id="GO:0003951">
    <property type="term" value="F:NAD+ kinase activity"/>
    <property type="evidence" value="ECO:0007669"/>
    <property type="project" value="UniProtKB-UniRule"/>
</dbReference>
<dbReference type="Gene3D" id="3.40.50.10330">
    <property type="entry name" value="Probable inorganic polyphosphate/atp-NAD kinase, domain 1"/>
    <property type="match status" value="1"/>
</dbReference>
<dbReference type="PANTHER" id="PTHR20275">
    <property type="entry name" value="NAD KINASE"/>
    <property type="match status" value="1"/>
</dbReference>
<feature type="active site" description="Proton acceptor" evidence="6">
    <location>
        <position position="53"/>
    </location>
</feature>
<dbReference type="GO" id="GO:0006741">
    <property type="term" value="P:NADP+ biosynthetic process"/>
    <property type="evidence" value="ECO:0007669"/>
    <property type="project" value="UniProtKB-UniRule"/>
</dbReference>
<keyword evidence="1 6" id="KW-0808">Transferase</keyword>
<comment type="cofactor">
    <cofactor evidence="6">
        <name>a divalent metal cation</name>
        <dbReference type="ChEBI" id="CHEBI:60240"/>
    </cofactor>
</comment>
<gene>
    <name evidence="6" type="primary">nadK</name>
    <name evidence="7" type="ORF">EYW49_17885</name>
</gene>
<dbReference type="GO" id="GO:0019674">
    <property type="term" value="P:NAD+ metabolic process"/>
    <property type="evidence" value="ECO:0007669"/>
    <property type="project" value="InterPro"/>
</dbReference>
<feature type="binding site" evidence="6">
    <location>
        <begin position="164"/>
        <end position="169"/>
    </location>
    <ligand>
        <name>NAD(+)</name>
        <dbReference type="ChEBI" id="CHEBI:57540"/>
    </ligand>
</feature>
<dbReference type="AlphaFoldDB" id="A0A4Q9VHJ3"/>
<sequence length="264" mass="29334">MSGPRGHARRKIENVAFIASASEEAEAAKRRLSHLYGSSPPDMADVIVALGGDGFMLAALRRFLDSGKPVYGMHRGTVGFLMNEYRVEGLMERLAKAEVTRIRPLSMTAISADGTVHEARAFNEVALWRQTYQAAKLKIVIDGVERLEEMVCDGLIVATPAGSTAYNFSAHGPIIPLDAPLLALTPISPFRPRRWRGALVPDRAEIRVEVLDFVKRPVGVAADHTEIRDVLEVTVSQDRQAESLLMFDPEHNWEERILAEQFQY</sequence>
<dbReference type="PANTHER" id="PTHR20275:SF0">
    <property type="entry name" value="NAD KINASE"/>
    <property type="match status" value="1"/>
</dbReference>
<keyword evidence="4 6" id="KW-0520">NAD</keyword>
<dbReference type="Gene3D" id="2.60.200.30">
    <property type="entry name" value="Probable inorganic polyphosphate/atp-NAD kinase, domain 2"/>
    <property type="match status" value="1"/>
</dbReference>
<dbReference type="GO" id="GO:0046872">
    <property type="term" value="F:metal ion binding"/>
    <property type="evidence" value="ECO:0007669"/>
    <property type="project" value="UniProtKB-UniRule"/>
</dbReference>
<dbReference type="InterPro" id="IPR016064">
    <property type="entry name" value="NAD/diacylglycerol_kinase_sf"/>
</dbReference>